<dbReference type="Proteomes" id="UP000006352">
    <property type="component" value="Unassembled WGS sequence"/>
</dbReference>
<gene>
    <name evidence="2" type="ORF">FIBRA_04311</name>
</gene>
<dbReference type="HOGENOM" id="CLU_014826_0_0_1"/>
<dbReference type="CDD" id="cd11296">
    <property type="entry name" value="O-FucT_like"/>
    <property type="match status" value="1"/>
</dbReference>
<organism evidence="2 3">
    <name type="scientific">Fibroporia radiculosa</name>
    <dbReference type="NCBI Taxonomy" id="599839"/>
    <lineage>
        <taxon>Eukaryota</taxon>
        <taxon>Fungi</taxon>
        <taxon>Dikarya</taxon>
        <taxon>Basidiomycota</taxon>
        <taxon>Agaricomycotina</taxon>
        <taxon>Agaricomycetes</taxon>
        <taxon>Polyporales</taxon>
        <taxon>Fibroporiaceae</taxon>
        <taxon>Fibroporia</taxon>
    </lineage>
</organism>
<evidence type="ECO:0000313" key="2">
    <source>
        <dbReference type="EMBL" id="CCM02231.1"/>
    </source>
</evidence>
<accession>J4IA37</accession>
<keyword evidence="1" id="KW-0472">Membrane</keyword>
<evidence type="ECO:0000313" key="3">
    <source>
        <dbReference type="Proteomes" id="UP000006352"/>
    </source>
</evidence>
<dbReference type="STRING" id="599839.J4IA37"/>
<proteinExistence type="predicted"/>
<reference evidence="2 3" key="1">
    <citation type="journal article" date="2012" name="Appl. Environ. Microbiol.">
        <title>Short-read sequencing for genomic analysis of the brown rot fungus Fibroporia radiculosa.</title>
        <authorList>
            <person name="Tang J.D."/>
            <person name="Perkins A.D."/>
            <person name="Sonstegard T.S."/>
            <person name="Schroeder S.G."/>
            <person name="Burgess S.C."/>
            <person name="Diehl S.V."/>
        </authorList>
    </citation>
    <scope>NUCLEOTIDE SEQUENCE [LARGE SCALE GENOMIC DNA]</scope>
    <source>
        <strain evidence="2 3">TFFH 294</strain>
    </source>
</reference>
<dbReference type="AlphaFoldDB" id="J4IA37"/>
<feature type="transmembrane region" description="Helical" evidence="1">
    <location>
        <begin position="40"/>
        <end position="57"/>
    </location>
</feature>
<evidence type="ECO:0000256" key="1">
    <source>
        <dbReference type="SAM" id="Phobius"/>
    </source>
</evidence>
<dbReference type="Gene3D" id="3.40.50.11350">
    <property type="match status" value="1"/>
</dbReference>
<dbReference type="GeneID" id="24097142"/>
<dbReference type="RefSeq" id="XP_012181514.1">
    <property type="nucleotide sequence ID" value="XM_012326124.1"/>
</dbReference>
<keyword evidence="1" id="KW-0812">Transmembrane</keyword>
<keyword evidence="1" id="KW-1133">Transmembrane helix</keyword>
<sequence length="493" mass="55338">MFRSLMWVQGPSGHDEESLLRTRNAPLTKHADQMARLQRFMIIVLTLLSSVTILPIIETSLQSLWAKTSTPSTFSQMPPLYGAYHDHELEVSRQNGDPQGAKYLYFANHARGFGWGYNMQELLLHAYVAYRTNRTFVWYNYTWNDDGSKWTLYNNQPIPSRIPLSAILDGPAVGASVFTDAGAAQPVGIVEEHFYNICPESTRKKILNEDMIATLGREPTADTIVNEWVKVLSGANDKCVEVPRDALPVFDIRTTFSPARLLDVWPGYSTSPLLREFRWSPLVELAFETNLALVAPSLASASTSNHTPQSLPTPADSSPMLSASRYTQIPGLLVLHARRGDFQKHCENLARLSLGFNGFNSLPELPDRFEITEADEAERVKRYRPRCFQNIAEIVARAERAHVEETYGRGRALRDLHVMTNGPTPWVEELKGALRETGHWSSVTSSRDLVVNVEQRYVKQAVDMLIGQRAQVFVGNGVRVIRLALSAACHTVD</sequence>
<dbReference type="EMBL" id="HE797068">
    <property type="protein sequence ID" value="CCM02231.1"/>
    <property type="molecule type" value="Genomic_DNA"/>
</dbReference>
<dbReference type="OrthoDB" id="2559662at2759"/>
<protein>
    <submittedName>
        <fullName evidence="2">Uncharacterized protein</fullName>
    </submittedName>
</protein>
<dbReference type="InParanoid" id="J4IA37"/>
<name>J4IA37_9APHY</name>
<keyword evidence="3" id="KW-1185">Reference proteome</keyword>